<gene>
    <name evidence="3" type="ORF">BGZ80_006918</name>
</gene>
<feature type="compositionally biased region" description="Acidic residues" evidence="1">
    <location>
        <begin position="190"/>
        <end position="201"/>
    </location>
</feature>
<protein>
    <recommendedName>
        <fullName evidence="2">AMP-dependent synthetase/ligase domain-containing protein</fullName>
    </recommendedName>
</protein>
<feature type="compositionally biased region" description="Basic and acidic residues" evidence="1">
    <location>
        <begin position="383"/>
        <end position="392"/>
    </location>
</feature>
<feature type="compositionally biased region" description="Low complexity" evidence="1">
    <location>
        <begin position="453"/>
        <end position="462"/>
    </location>
</feature>
<dbReference type="PANTHER" id="PTHR22754">
    <property type="entry name" value="DISCO-INTERACTING PROTEIN 2 DIP2 -RELATED"/>
    <property type="match status" value="1"/>
</dbReference>
<accession>A0A9P6MZ65</accession>
<feature type="domain" description="AMP-dependent synthetase/ligase" evidence="2">
    <location>
        <begin position="977"/>
        <end position="1292"/>
    </location>
</feature>
<reference evidence="3" key="1">
    <citation type="journal article" date="2020" name="Fungal Divers.">
        <title>Resolving the Mortierellaceae phylogeny through synthesis of multi-gene phylogenetics and phylogenomics.</title>
        <authorList>
            <person name="Vandepol N."/>
            <person name="Liber J."/>
            <person name="Desiro A."/>
            <person name="Na H."/>
            <person name="Kennedy M."/>
            <person name="Barry K."/>
            <person name="Grigoriev I.V."/>
            <person name="Miller A.N."/>
            <person name="O'Donnell K."/>
            <person name="Stajich J.E."/>
            <person name="Bonito G."/>
        </authorList>
    </citation>
    <scope>NUCLEOTIDE SEQUENCE</scope>
    <source>
        <strain evidence="3">NRRL 2769</strain>
    </source>
</reference>
<dbReference type="EMBL" id="JAAAID010000345">
    <property type="protein sequence ID" value="KAG0018645.1"/>
    <property type="molecule type" value="Genomic_DNA"/>
</dbReference>
<feature type="region of interest" description="Disordered" evidence="1">
    <location>
        <begin position="277"/>
        <end position="299"/>
    </location>
</feature>
<evidence type="ECO:0000313" key="3">
    <source>
        <dbReference type="EMBL" id="KAG0018645.1"/>
    </source>
</evidence>
<feature type="region of interest" description="Disordered" evidence="1">
    <location>
        <begin position="819"/>
        <end position="878"/>
    </location>
</feature>
<feature type="compositionally biased region" description="Polar residues" evidence="1">
    <location>
        <begin position="831"/>
        <end position="849"/>
    </location>
</feature>
<feature type="region of interest" description="Disordered" evidence="1">
    <location>
        <begin position="1367"/>
        <end position="1423"/>
    </location>
</feature>
<feature type="region of interest" description="Disordered" evidence="1">
    <location>
        <begin position="374"/>
        <end position="399"/>
    </location>
</feature>
<dbReference type="Gene3D" id="3.40.50.12780">
    <property type="entry name" value="N-terminal domain of ligase-like"/>
    <property type="match status" value="4"/>
</dbReference>
<name>A0A9P6MZ65_9FUNG</name>
<dbReference type="SUPFAM" id="SSF56801">
    <property type="entry name" value="Acetyl-CoA synthetase-like"/>
    <property type="match status" value="2"/>
</dbReference>
<feature type="region of interest" description="Disordered" evidence="1">
    <location>
        <begin position="415"/>
        <end position="479"/>
    </location>
</feature>
<feature type="domain" description="AMP-dependent synthetase/ligase" evidence="2">
    <location>
        <begin position="1714"/>
        <end position="1790"/>
    </location>
</feature>
<evidence type="ECO:0000313" key="4">
    <source>
        <dbReference type="Proteomes" id="UP000703661"/>
    </source>
</evidence>
<feature type="region of interest" description="Disordered" evidence="1">
    <location>
        <begin position="173"/>
        <end position="243"/>
    </location>
</feature>
<feature type="non-terminal residue" evidence="3">
    <location>
        <position position="2186"/>
    </location>
</feature>
<evidence type="ECO:0000256" key="1">
    <source>
        <dbReference type="SAM" id="MobiDB-lite"/>
    </source>
</evidence>
<dbReference type="Pfam" id="PF00501">
    <property type="entry name" value="AMP-binding"/>
    <property type="match status" value="3"/>
</dbReference>
<keyword evidence="4" id="KW-1185">Reference proteome</keyword>
<evidence type="ECO:0000259" key="2">
    <source>
        <dbReference type="Pfam" id="PF00501"/>
    </source>
</evidence>
<organism evidence="3 4">
    <name type="scientific">Entomortierella chlamydospora</name>
    <dbReference type="NCBI Taxonomy" id="101097"/>
    <lineage>
        <taxon>Eukaryota</taxon>
        <taxon>Fungi</taxon>
        <taxon>Fungi incertae sedis</taxon>
        <taxon>Mucoromycota</taxon>
        <taxon>Mortierellomycotina</taxon>
        <taxon>Mortierellomycetes</taxon>
        <taxon>Mortierellales</taxon>
        <taxon>Mortierellaceae</taxon>
        <taxon>Entomortierella</taxon>
    </lineage>
</organism>
<sequence>MSSVNIALPESVSTADVITPALDGASARVDNITGAVSPATVTLTKETTANSATPIATAATATTTVTTTPIANVATVVDLSIQPQSNSDALGIRPGDNRLQQPIEQVTQTDVESNSRTPIASGERLSLQAVRQAQESLEPIQGDNIDINRNTDTDACGAVGLVPGSDEIASDVQERSQLGEEDNNSIKLGDEDEATGPEETDTTPGENQGITLTANNKITQIALGDSIPGKPSDGEDGKSGDANLFIKPVTENTATTAVHPNIDDAATSAQAQSLDVSLEAASESQASNEDSEPMPSYMSPNHEWARILQKRLGKGLNDAQMLARSNSMLASPSILAQSLIQVIPSLQVKDTGAASPGSSGREYQTAEELFDRPASIEPPEPAFHYDEQHSKDTSFPSSTIVNSSQAPLLLFAPLNPDQLHGKKSSSSQPTAPPPPSAEPVSQPQPLPASISSQPQPKLQQQQTAPVLLSSAPQPNMPPPIPIPIPPIAVASSPAARAHVVIPAVADARQSPLMTREQGVASTNIRQGSVSCQEEKSGLIPQGSSNSRILLTQGSSSSLTALPSVLKDQPINATPNYPAPIQYTPVTQYKANPSKESSKANKKSRDIANTAKEVTAIAESPTELKVVPESAPATTIIAPTAALAAAATTVTTSNTTGGSIAGEPNPVLATTADGATEWAMEALSGLSDVDFDATLSISAVVATTIAGASQSKDVPVKPPMMIPPISVGSKSSTTTAETPSKPAKVIPSPFESDQILVEQQLSATPELKSKPLQVSTTLAVNPNLVPSSSSAPVNPTSVLYSGAYHSASATQSNYAILDQNNVTAPPHHGSRGTHQASRSVSSLRDIQMNPTPIERVSQEFSYPRRSETTPATALDYSHPPAAHPTPLVVPPSFSLGSAYQIPWLPQSQPILPPKADINSIDVPALTGRQQLPQEPRPFDAEIGDPCYQFKHIGEAIRHWGQHTPGGNAFANLNGAGVESGSWDWAFTLGRAEMIARSIHDKTQLRAGARVALVFRLSEILEFVAAFYGAILAGVVPVLINQIQDFSEMVYIMTSANVELALTTQANHKSLLTDIRKGALWPSGVTWWQTDLLETWTPKNNQQERLPLVDHEYAYIEYTKSGAGELKGVAISHKNLIAQCQALYSSFSWRPALYRDKNGSLQTDPLLALDPTAPPANDRKKRTTNKRPPGTVMTWLEPRQQAGLVLGSIMGVFCGSFTVFMDTSITAVSGLWAHTIAAYRATIAFTDYTGMQRLLRNFKSNPHATITPTRPDLRFLQTVYVDTHSNNPALNREFLDDYLYPLGMIARQDPAQVRGSDQESKESSLDSSSSSNFRMVRNDLGVIPFLSLPEHGGMILCLRDNLDAPHGTERIDLRKQYRKSTLPRPRLTSNDSAQERRAASSSDLWSAGQRVQPPGSEPKNGVGELLNHPVSAMACGEYLLQREPLRSNRIVILATGDEAFKRRDEPGAILVGAFGYPLAQSTVLIVDPETLALSLPDTVGEIWVSSPGMPVSFWDLPEHTQDVFYAKPYIVTEETMIPTVYRPPGCERILRTGLLGATIEGRIVVFGPYWDRLQQDMADPMKPIGVEYEYHHCSDLINTLYSRVGGIGEVILENGRRVIDHALCKKMFELGRIYKMLYFATFTDEVLFNITQGDDPVNGFWSRECVAMRQRRQGSSYRYVQYTSNITSPDAYDEKANVPMGKFHSITDILIWRTITQPDEIAFIDLDSKGKEQKIITFKKFNQRVTGYAMHLDKKHGLKAGDHVILWFSQELDYVVTLHACWVLGLIPIPLQLPENPQTDSRGFIGHHSSSSGVASSGLGGVPFGIGSLHNANANAPTLLSKDIEDRKRSMLRSFLRIMDEVKIKAILGNATTDEYLKQKSTGALLRSCRSSFTPNFSQTPEVFSSADIVLPTFCNVSKAAKSKQTLGILSGYAPRKEWLSAGYPAVYLIDPEAKAGTIASKKLLKMNHEILNNVCRNQKLQFNALTGQPVVTGMSIFHGLGFSLGCLCGIYNGGTTVILQPADFNANPVMWLEAVSRYKARDVALTYPMLDQLLSRLDVNQAPNAIFLEYVKNLMVCTHGRAQQEKNKTAIARLGALKLEREALNLIYSHPLNPMVTSQAERAAGPVRIYVSSKSLRFGIVSATSEGDDPTGIWLEDIGVSTVCTSIAIVHPETLEVCAANQIGEIW</sequence>
<feature type="compositionally biased region" description="Polar residues" evidence="1">
    <location>
        <begin position="727"/>
        <end position="737"/>
    </location>
</feature>
<feature type="compositionally biased region" description="Polar residues" evidence="1">
    <location>
        <begin position="208"/>
        <end position="219"/>
    </location>
</feature>
<feature type="region of interest" description="Disordered" evidence="1">
    <location>
        <begin position="1308"/>
        <end position="1329"/>
    </location>
</feature>
<dbReference type="InterPro" id="IPR042099">
    <property type="entry name" value="ANL_N_sf"/>
</dbReference>
<feature type="compositionally biased region" description="Pro residues" evidence="1">
    <location>
        <begin position="430"/>
        <end position="446"/>
    </location>
</feature>
<feature type="region of interest" description="Disordered" evidence="1">
    <location>
        <begin position="723"/>
        <end position="746"/>
    </location>
</feature>
<dbReference type="InterPro" id="IPR000873">
    <property type="entry name" value="AMP-dep_synth/lig_dom"/>
</dbReference>
<dbReference type="PANTHER" id="PTHR22754:SF32">
    <property type="entry name" value="DISCO-INTERACTING PROTEIN 2"/>
    <property type="match status" value="1"/>
</dbReference>
<feature type="region of interest" description="Disordered" evidence="1">
    <location>
        <begin position="1162"/>
        <end position="1189"/>
    </location>
</feature>
<dbReference type="Proteomes" id="UP000703661">
    <property type="component" value="Unassembled WGS sequence"/>
</dbReference>
<comment type="caution">
    <text evidence="3">The sequence shown here is derived from an EMBL/GenBank/DDBJ whole genome shotgun (WGS) entry which is preliminary data.</text>
</comment>
<proteinExistence type="predicted"/>
<feature type="domain" description="AMP-dependent synthetase/ligase" evidence="2">
    <location>
        <begin position="1964"/>
        <end position="2186"/>
    </location>
</feature>